<protein>
    <submittedName>
        <fullName evidence="1">Uncharacterized protein</fullName>
    </submittedName>
</protein>
<proteinExistence type="predicted"/>
<name>A0A2H0UC11_9BACT</name>
<organism evidence="1 2">
    <name type="scientific">Candidatus Kaiserbacteria bacterium CG10_big_fil_rev_8_21_14_0_10_51_14</name>
    <dbReference type="NCBI Taxonomy" id="1974610"/>
    <lineage>
        <taxon>Bacteria</taxon>
        <taxon>Candidatus Kaiseribacteriota</taxon>
    </lineage>
</organism>
<dbReference type="SUPFAM" id="SSF48295">
    <property type="entry name" value="TrpR-like"/>
    <property type="match status" value="1"/>
</dbReference>
<reference evidence="2" key="1">
    <citation type="submission" date="2017-09" db="EMBL/GenBank/DDBJ databases">
        <title>Depth-based differentiation of microbial function through sediment-hosted aquifers and enrichment of novel symbionts in the deep terrestrial subsurface.</title>
        <authorList>
            <person name="Probst A.J."/>
            <person name="Ladd B."/>
            <person name="Jarett J.K."/>
            <person name="Geller-Mcgrath D.E."/>
            <person name="Sieber C.M.K."/>
            <person name="Emerson J.B."/>
            <person name="Anantharaman K."/>
            <person name="Thomas B.C."/>
            <person name="Malmstrom R."/>
            <person name="Stieglmeier M."/>
            <person name="Klingl A."/>
            <person name="Woyke T."/>
            <person name="Ryan C.M."/>
            <person name="Banfield J.F."/>
        </authorList>
    </citation>
    <scope>NUCLEOTIDE SEQUENCE [LARGE SCALE GENOMIC DNA]</scope>
</reference>
<dbReference type="Proteomes" id="UP000231192">
    <property type="component" value="Unassembled WGS sequence"/>
</dbReference>
<comment type="caution">
    <text evidence="1">The sequence shown here is derived from an EMBL/GenBank/DDBJ whole genome shotgun (WGS) entry which is preliminary data.</text>
</comment>
<dbReference type="InterPro" id="IPR010921">
    <property type="entry name" value="Trp_repressor/repl_initiator"/>
</dbReference>
<evidence type="ECO:0000313" key="2">
    <source>
        <dbReference type="Proteomes" id="UP000231192"/>
    </source>
</evidence>
<dbReference type="AlphaFoldDB" id="A0A2H0UC11"/>
<evidence type="ECO:0000313" key="1">
    <source>
        <dbReference type="EMBL" id="PIR83959.1"/>
    </source>
</evidence>
<dbReference type="InterPro" id="IPR038116">
    <property type="entry name" value="TrpR-like_sf"/>
</dbReference>
<dbReference type="GO" id="GO:0043565">
    <property type="term" value="F:sequence-specific DNA binding"/>
    <property type="evidence" value="ECO:0007669"/>
    <property type="project" value="InterPro"/>
</dbReference>
<accession>A0A2H0UC11</accession>
<sequence length="138" mass="15965">MTHVSKFKIDTFTEKRIVESFMHALFAANITRGKVRVHALLTPTERIMLAKRLAIISMLDRDHSYYDIEKTLNVSGSTVRRLHARLLRGDFDPLCRIFNRNLSFLDYLELFLAAGMPSIAGPRHQKRLDALRTGRKPR</sequence>
<dbReference type="GO" id="GO:0003700">
    <property type="term" value="F:DNA-binding transcription factor activity"/>
    <property type="evidence" value="ECO:0007669"/>
    <property type="project" value="InterPro"/>
</dbReference>
<dbReference type="Gene3D" id="1.10.1270.10">
    <property type="entry name" value="TrpR-like"/>
    <property type="match status" value="1"/>
</dbReference>
<dbReference type="EMBL" id="PFBK01000003">
    <property type="protein sequence ID" value="PIR83959.1"/>
    <property type="molecule type" value="Genomic_DNA"/>
</dbReference>
<gene>
    <name evidence="1" type="ORF">COU18_00915</name>
</gene>
<dbReference type="InterPro" id="IPR000831">
    <property type="entry name" value="Trp_repress"/>
</dbReference>
<dbReference type="Pfam" id="PF01371">
    <property type="entry name" value="Trp_repressor"/>
    <property type="match status" value="1"/>
</dbReference>